<comment type="caution">
    <text evidence="1">The sequence shown here is derived from an EMBL/GenBank/DDBJ whole genome shotgun (WGS) entry which is preliminary data.</text>
</comment>
<evidence type="ECO:0000313" key="1">
    <source>
        <dbReference type="EMBL" id="MCI42048.1"/>
    </source>
</evidence>
<name>A0A392RZJ8_9FABA</name>
<dbReference type="EMBL" id="LXQA010299558">
    <property type="protein sequence ID" value="MCI42048.1"/>
    <property type="molecule type" value="Genomic_DNA"/>
</dbReference>
<accession>A0A392RZJ8</accession>
<evidence type="ECO:0000313" key="2">
    <source>
        <dbReference type="Proteomes" id="UP000265520"/>
    </source>
</evidence>
<dbReference type="AlphaFoldDB" id="A0A392RZJ8"/>
<keyword evidence="2" id="KW-1185">Reference proteome</keyword>
<protein>
    <submittedName>
        <fullName evidence="1">Uncharacterized protein</fullName>
    </submittedName>
</protein>
<proteinExistence type="predicted"/>
<reference evidence="1 2" key="1">
    <citation type="journal article" date="2018" name="Front. Plant Sci.">
        <title>Red Clover (Trifolium pratense) and Zigzag Clover (T. medium) - A Picture of Genomic Similarities and Differences.</title>
        <authorList>
            <person name="Dluhosova J."/>
            <person name="Istvanek J."/>
            <person name="Nedelnik J."/>
            <person name="Repkova J."/>
        </authorList>
    </citation>
    <scope>NUCLEOTIDE SEQUENCE [LARGE SCALE GENOMIC DNA]</scope>
    <source>
        <strain evidence="2">cv. 10/8</strain>
        <tissue evidence="1">Leaf</tissue>
    </source>
</reference>
<dbReference type="Proteomes" id="UP000265520">
    <property type="component" value="Unassembled WGS sequence"/>
</dbReference>
<sequence length="71" mass="7925">MGLHRIFIRSPDRMLAFVGSSLARIGLRKGMLILSKQCSHILRLTSNLVMSKGLGWIILSSNDCSRQRLVA</sequence>
<organism evidence="1 2">
    <name type="scientific">Trifolium medium</name>
    <dbReference type="NCBI Taxonomy" id="97028"/>
    <lineage>
        <taxon>Eukaryota</taxon>
        <taxon>Viridiplantae</taxon>
        <taxon>Streptophyta</taxon>
        <taxon>Embryophyta</taxon>
        <taxon>Tracheophyta</taxon>
        <taxon>Spermatophyta</taxon>
        <taxon>Magnoliopsida</taxon>
        <taxon>eudicotyledons</taxon>
        <taxon>Gunneridae</taxon>
        <taxon>Pentapetalae</taxon>
        <taxon>rosids</taxon>
        <taxon>fabids</taxon>
        <taxon>Fabales</taxon>
        <taxon>Fabaceae</taxon>
        <taxon>Papilionoideae</taxon>
        <taxon>50 kb inversion clade</taxon>
        <taxon>NPAAA clade</taxon>
        <taxon>Hologalegina</taxon>
        <taxon>IRL clade</taxon>
        <taxon>Trifolieae</taxon>
        <taxon>Trifolium</taxon>
    </lineage>
</organism>